<dbReference type="PROSITE" id="PS01124">
    <property type="entry name" value="HTH_ARAC_FAMILY_2"/>
    <property type="match status" value="1"/>
</dbReference>
<dbReference type="RefSeq" id="WP_258847781.1">
    <property type="nucleotide sequence ID" value="NZ_JANUGX010000035.1"/>
</dbReference>
<dbReference type="Pfam" id="PF02311">
    <property type="entry name" value="AraC_binding"/>
    <property type="match status" value="1"/>
</dbReference>
<sequence length="264" mass="29486">MKHRQTDTQSSEIQALHALRSLPRPVYGHIDGLPNRAIGQRHRHPWAQLSYAARGVVEVITDTARYMAPPLHAIWIPAGVAHAVHRFEGTEIRSLYVRPEALMGGGAGCRVVEVTPLLRELIRTFSGYPVEYDEEGEHGRLVGVLLDQLGSAPEADLAVPWPSDARLRKICRELEAHPENDKRLSDHAQRFGVSEKTLSRLFVQQTGLTFRAWRQRLRILVALPMLERGDRVTDVAIACGYDSMSAFIAAFRLFTGVTPGEAFP</sequence>
<dbReference type="InterPro" id="IPR009057">
    <property type="entry name" value="Homeodomain-like_sf"/>
</dbReference>
<dbReference type="Gene3D" id="2.60.120.10">
    <property type="entry name" value="Jelly Rolls"/>
    <property type="match status" value="1"/>
</dbReference>
<dbReference type="Proteomes" id="UP001205560">
    <property type="component" value="Unassembled WGS sequence"/>
</dbReference>
<dbReference type="PANTHER" id="PTHR11019:SF159">
    <property type="entry name" value="TRANSCRIPTIONAL REGULATOR-RELATED"/>
    <property type="match status" value="1"/>
</dbReference>
<dbReference type="Pfam" id="PF12833">
    <property type="entry name" value="HTH_18"/>
    <property type="match status" value="1"/>
</dbReference>
<keyword evidence="2" id="KW-0238">DNA-binding</keyword>
<keyword evidence="1" id="KW-0805">Transcription regulation</keyword>
<evidence type="ECO:0000256" key="3">
    <source>
        <dbReference type="ARBA" id="ARBA00023163"/>
    </source>
</evidence>
<accession>A0ABT2ACT2</accession>
<dbReference type="PROSITE" id="PS00041">
    <property type="entry name" value="HTH_ARAC_FAMILY_1"/>
    <property type="match status" value="1"/>
</dbReference>
<dbReference type="InterPro" id="IPR014710">
    <property type="entry name" value="RmlC-like_jellyroll"/>
</dbReference>
<name>A0ABT2ACT2_9BURK</name>
<evidence type="ECO:0000256" key="2">
    <source>
        <dbReference type="ARBA" id="ARBA00023125"/>
    </source>
</evidence>
<evidence type="ECO:0000313" key="5">
    <source>
        <dbReference type="EMBL" id="MCS0592021.1"/>
    </source>
</evidence>
<protein>
    <submittedName>
        <fullName evidence="5">Helix-turn-helix transcriptional regulator</fullName>
    </submittedName>
</protein>
<keyword evidence="6" id="KW-1185">Reference proteome</keyword>
<comment type="caution">
    <text evidence="5">The sequence shown here is derived from an EMBL/GenBank/DDBJ whole genome shotgun (WGS) entry which is preliminary data.</text>
</comment>
<gene>
    <name evidence="5" type="ORF">NX782_22785</name>
</gene>
<keyword evidence="3" id="KW-0804">Transcription</keyword>
<dbReference type="EMBL" id="JANUGX010000035">
    <property type="protein sequence ID" value="MCS0592021.1"/>
    <property type="molecule type" value="Genomic_DNA"/>
</dbReference>
<dbReference type="SUPFAM" id="SSF51182">
    <property type="entry name" value="RmlC-like cupins"/>
    <property type="match status" value="1"/>
</dbReference>
<evidence type="ECO:0000259" key="4">
    <source>
        <dbReference type="PROSITE" id="PS01124"/>
    </source>
</evidence>
<dbReference type="Gene3D" id="1.10.10.60">
    <property type="entry name" value="Homeodomain-like"/>
    <property type="match status" value="1"/>
</dbReference>
<dbReference type="PANTHER" id="PTHR11019">
    <property type="entry name" value="HTH-TYPE TRANSCRIPTIONAL REGULATOR NIMR"/>
    <property type="match status" value="1"/>
</dbReference>
<dbReference type="InterPro" id="IPR018060">
    <property type="entry name" value="HTH_AraC"/>
</dbReference>
<organism evidence="5 6">
    <name type="scientific">Massilia norwichensis</name>
    <dbReference type="NCBI Taxonomy" id="1442366"/>
    <lineage>
        <taxon>Bacteria</taxon>
        <taxon>Pseudomonadati</taxon>
        <taxon>Pseudomonadota</taxon>
        <taxon>Betaproteobacteria</taxon>
        <taxon>Burkholderiales</taxon>
        <taxon>Oxalobacteraceae</taxon>
        <taxon>Telluria group</taxon>
        <taxon>Massilia</taxon>
    </lineage>
</organism>
<evidence type="ECO:0000256" key="1">
    <source>
        <dbReference type="ARBA" id="ARBA00023015"/>
    </source>
</evidence>
<reference evidence="5 6" key="1">
    <citation type="submission" date="2022-08" db="EMBL/GenBank/DDBJ databases">
        <title>Reclassification of Massilia species as members of the genera Telluria, Duganella, Pseudoduganella, Mokoshia gen. nov. and Zemynaea gen. nov. using orthogonal and non-orthogonal genome-based approaches.</title>
        <authorList>
            <person name="Bowman J.P."/>
        </authorList>
    </citation>
    <scope>NUCLEOTIDE SEQUENCE [LARGE SCALE GENOMIC DNA]</scope>
    <source>
        <strain evidence="5 6">LMG 28164</strain>
    </source>
</reference>
<dbReference type="InterPro" id="IPR003313">
    <property type="entry name" value="AraC-bd"/>
</dbReference>
<dbReference type="InterPro" id="IPR018062">
    <property type="entry name" value="HTH_AraC-typ_CS"/>
</dbReference>
<dbReference type="SUPFAM" id="SSF46689">
    <property type="entry name" value="Homeodomain-like"/>
    <property type="match status" value="1"/>
</dbReference>
<dbReference type="InterPro" id="IPR011051">
    <property type="entry name" value="RmlC_Cupin_sf"/>
</dbReference>
<proteinExistence type="predicted"/>
<feature type="domain" description="HTH araC/xylS-type" evidence="4">
    <location>
        <begin position="168"/>
        <end position="264"/>
    </location>
</feature>
<evidence type="ECO:0000313" key="6">
    <source>
        <dbReference type="Proteomes" id="UP001205560"/>
    </source>
</evidence>
<dbReference type="CDD" id="cd06124">
    <property type="entry name" value="cupin_NimR-like_N"/>
    <property type="match status" value="1"/>
</dbReference>
<dbReference type="SMART" id="SM00342">
    <property type="entry name" value="HTH_ARAC"/>
    <property type="match status" value="1"/>
</dbReference>